<gene>
    <name evidence="1" type="ORF">DFQ04_2457</name>
</gene>
<evidence type="ECO:0000313" key="2">
    <source>
        <dbReference type="Proteomes" id="UP000294535"/>
    </source>
</evidence>
<organism evidence="1 2">
    <name type="scientific">Algoriphagus boseongensis</name>
    <dbReference type="NCBI Taxonomy" id="1442587"/>
    <lineage>
        <taxon>Bacteria</taxon>
        <taxon>Pseudomonadati</taxon>
        <taxon>Bacteroidota</taxon>
        <taxon>Cytophagia</taxon>
        <taxon>Cytophagales</taxon>
        <taxon>Cyclobacteriaceae</taxon>
        <taxon>Algoriphagus</taxon>
    </lineage>
</organism>
<keyword evidence="2" id="KW-1185">Reference proteome</keyword>
<sequence>MEKKKVLEAIQELPESFDLEVLIERLIFIEKVEKGLDQVKDGKVISHEQLKLLAKQW</sequence>
<reference evidence="1 2" key="1">
    <citation type="submission" date="2019-03" db="EMBL/GenBank/DDBJ databases">
        <title>Genomic Encyclopedia of Type Strains, Phase III (KMG-III): the genomes of soil and plant-associated and newly described type strains.</title>
        <authorList>
            <person name="Whitman W."/>
        </authorList>
    </citation>
    <scope>NUCLEOTIDE SEQUENCE [LARGE SCALE GENOMIC DNA]</scope>
    <source>
        <strain evidence="1 2">CECT 8446</strain>
    </source>
</reference>
<evidence type="ECO:0008006" key="3">
    <source>
        <dbReference type="Google" id="ProtNLM"/>
    </source>
</evidence>
<dbReference type="RefSeq" id="WP_166637307.1">
    <property type="nucleotide sequence ID" value="NZ_SNYF01000007.1"/>
</dbReference>
<proteinExistence type="predicted"/>
<dbReference type="EMBL" id="SNYF01000007">
    <property type="protein sequence ID" value="TDQ16339.1"/>
    <property type="molecule type" value="Genomic_DNA"/>
</dbReference>
<comment type="caution">
    <text evidence="1">The sequence shown here is derived from an EMBL/GenBank/DDBJ whole genome shotgun (WGS) entry which is preliminary data.</text>
</comment>
<name>A0A4R6T4Y9_9BACT</name>
<dbReference type="AlphaFoldDB" id="A0A4R6T4Y9"/>
<protein>
    <recommendedName>
        <fullName evidence="3">Addiction module component</fullName>
    </recommendedName>
</protein>
<accession>A0A4R6T4Y9</accession>
<dbReference type="Proteomes" id="UP000294535">
    <property type="component" value="Unassembled WGS sequence"/>
</dbReference>
<evidence type="ECO:0000313" key="1">
    <source>
        <dbReference type="EMBL" id="TDQ16339.1"/>
    </source>
</evidence>